<organism evidence="3 4">
    <name type="scientific">Paramecium primaurelia</name>
    <dbReference type="NCBI Taxonomy" id="5886"/>
    <lineage>
        <taxon>Eukaryota</taxon>
        <taxon>Sar</taxon>
        <taxon>Alveolata</taxon>
        <taxon>Ciliophora</taxon>
        <taxon>Intramacronucleata</taxon>
        <taxon>Oligohymenophorea</taxon>
        <taxon>Peniculida</taxon>
        <taxon>Parameciidae</taxon>
        <taxon>Paramecium</taxon>
    </lineage>
</organism>
<dbReference type="PROSITE" id="PS50072">
    <property type="entry name" value="CSA_PPIASE_2"/>
    <property type="match status" value="1"/>
</dbReference>
<gene>
    <name evidence="3" type="ORF">PPRIM_AZ9-3.1.T0720135</name>
</gene>
<dbReference type="PANTHER" id="PTHR45625">
    <property type="entry name" value="PEPTIDYL-PROLYL CIS-TRANS ISOMERASE-RELATED"/>
    <property type="match status" value="1"/>
</dbReference>
<dbReference type="Proteomes" id="UP000688137">
    <property type="component" value="Unassembled WGS sequence"/>
</dbReference>
<dbReference type="GO" id="GO:0071013">
    <property type="term" value="C:catalytic step 2 spliceosome"/>
    <property type="evidence" value="ECO:0007669"/>
    <property type="project" value="TreeGrafter"/>
</dbReference>
<proteinExistence type="predicted"/>
<dbReference type="InterPro" id="IPR044666">
    <property type="entry name" value="Cyclophilin_A-like"/>
</dbReference>
<evidence type="ECO:0000256" key="1">
    <source>
        <dbReference type="ARBA" id="ARBA00000971"/>
    </source>
</evidence>
<dbReference type="FunFam" id="2.40.100.10:FF:000093">
    <property type="entry name" value="Peptidyl-prolyl cis-trans isomerase"/>
    <property type="match status" value="1"/>
</dbReference>
<dbReference type="Pfam" id="PF00160">
    <property type="entry name" value="Pro_isomerase"/>
    <property type="match status" value="1"/>
</dbReference>
<dbReference type="AlphaFoldDB" id="A0A8S1MVZ9"/>
<dbReference type="PROSITE" id="PS00170">
    <property type="entry name" value="CSA_PPIASE_1"/>
    <property type="match status" value="1"/>
</dbReference>
<protein>
    <recommendedName>
        <fullName evidence="2">PPIase cyclophilin-type domain-containing protein</fullName>
    </recommendedName>
</protein>
<dbReference type="InterPro" id="IPR002130">
    <property type="entry name" value="Cyclophilin-type_PPIase_dom"/>
</dbReference>
<evidence type="ECO:0000259" key="2">
    <source>
        <dbReference type="PROSITE" id="PS50072"/>
    </source>
</evidence>
<dbReference type="EMBL" id="CAJJDM010000075">
    <property type="protein sequence ID" value="CAD8084538.1"/>
    <property type="molecule type" value="Genomic_DNA"/>
</dbReference>
<reference evidence="3" key="1">
    <citation type="submission" date="2021-01" db="EMBL/GenBank/DDBJ databases">
        <authorList>
            <consortium name="Genoscope - CEA"/>
            <person name="William W."/>
        </authorList>
    </citation>
    <scope>NUCLEOTIDE SEQUENCE</scope>
</reference>
<comment type="caution">
    <text evidence="3">The sequence shown here is derived from an EMBL/GenBank/DDBJ whole genome shotgun (WGS) entry which is preliminary data.</text>
</comment>
<evidence type="ECO:0000313" key="4">
    <source>
        <dbReference type="Proteomes" id="UP000688137"/>
    </source>
</evidence>
<dbReference type="CDD" id="cd01928">
    <property type="entry name" value="Cyclophilin_PPIL3_like"/>
    <property type="match status" value="1"/>
</dbReference>
<dbReference type="GO" id="GO:0006457">
    <property type="term" value="P:protein folding"/>
    <property type="evidence" value="ECO:0007669"/>
    <property type="project" value="InterPro"/>
</dbReference>
<dbReference type="InterPro" id="IPR024936">
    <property type="entry name" value="Cyclophilin-type_PPIase"/>
</dbReference>
<name>A0A8S1MVZ9_PARPR</name>
<accession>A0A8S1MVZ9</accession>
<dbReference type="PANTHER" id="PTHR45625:SF2">
    <property type="entry name" value="PEPTIDYL-PROLYL CIS-TRANS ISOMERASE-LIKE 3"/>
    <property type="match status" value="1"/>
</dbReference>
<dbReference type="PIRSF" id="PIRSF001467">
    <property type="entry name" value="Peptidylpro_ismrse"/>
    <property type="match status" value="1"/>
</dbReference>
<sequence length="164" mass="18618">MSVTLHTSHGDIKLELFCELTPKTCKNFLALCAKKFYDNTIFHRNIPGFIIQGGDPTGTGKGGECIYGKYFEDEIVPEIKHDRRGIVSMANAGKDTNQSQFFITYSKQNHLNGLYTAFGKVIYGWETLDLMEKETVDNNYKPLNEIKIFKTTLHANPIADIEQF</sequence>
<evidence type="ECO:0000313" key="3">
    <source>
        <dbReference type="EMBL" id="CAD8084538.1"/>
    </source>
</evidence>
<feature type="domain" description="PPIase cyclophilin-type" evidence="2">
    <location>
        <begin position="6"/>
        <end position="153"/>
    </location>
</feature>
<dbReference type="GO" id="GO:0003755">
    <property type="term" value="F:peptidyl-prolyl cis-trans isomerase activity"/>
    <property type="evidence" value="ECO:0007669"/>
    <property type="project" value="UniProtKB-EC"/>
</dbReference>
<dbReference type="InterPro" id="IPR020892">
    <property type="entry name" value="Cyclophilin-type_PPIase_CS"/>
</dbReference>
<keyword evidence="4" id="KW-1185">Reference proteome</keyword>
<comment type="catalytic activity">
    <reaction evidence="1">
        <text>[protein]-peptidylproline (omega=180) = [protein]-peptidylproline (omega=0)</text>
        <dbReference type="Rhea" id="RHEA:16237"/>
        <dbReference type="Rhea" id="RHEA-COMP:10747"/>
        <dbReference type="Rhea" id="RHEA-COMP:10748"/>
        <dbReference type="ChEBI" id="CHEBI:83833"/>
        <dbReference type="ChEBI" id="CHEBI:83834"/>
        <dbReference type="EC" id="5.2.1.8"/>
    </reaction>
</comment>
<dbReference type="OMA" id="VPFHRVM"/>